<dbReference type="PANTHER" id="PTHR30136">
    <property type="entry name" value="HELIX-TURN-HELIX TRANSCRIPTIONAL REGULATOR, ICLR FAMILY"/>
    <property type="match status" value="1"/>
</dbReference>
<dbReference type="GO" id="GO:0003677">
    <property type="term" value="F:DNA binding"/>
    <property type="evidence" value="ECO:0007669"/>
    <property type="project" value="UniProtKB-KW"/>
</dbReference>
<dbReference type="InterPro" id="IPR036390">
    <property type="entry name" value="WH_DNA-bd_sf"/>
</dbReference>
<dbReference type="STRING" id="1469144.LI90_1465"/>
<evidence type="ECO:0000256" key="3">
    <source>
        <dbReference type="ARBA" id="ARBA00023163"/>
    </source>
</evidence>
<evidence type="ECO:0000256" key="2">
    <source>
        <dbReference type="ARBA" id="ARBA00023125"/>
    </source>
</evidence>
<dbReference type="PROSITE" id="PS51078">
    <property type="entry name" value="ICLR_ED"/>
    <property type="match status" value="1"/>
</dbReference>
<dbReference type="InterPro" id="IPR014757">
    <property type="entry name" value="Tscrpt_reg_IclR_C"/>
</dbReference>
<dbReference type="InterPro" id="IPR050707">
    <property type="entry name" value="HTH_MetabolicPath_Reg"/>
</dbReference>
<dbReference type="Gene3D" id="1.10.10.10">
    <property type="entry name" value="Winged helix-like DNA-binding domain superfamily/Winged helix DNA-binding domain"/>
    <property type="match status" value="1"/>
</dbReference>
<sequence length="261" mass="27727">MNAMGSRPPAGKKGAIDKALAVLEALAGHDRLADIAAATGLPKSTVHRILQTLIGHGFAVSGGAGEYRPGPRVLTLAGQVMARWDPAQAATPLLRALHDRTGLTVHLAMLAGDEAVYVEKIEGRLPYQLASRVGMPLRLHCTAIGKAILAALAEEEARVILDRAGMERHTPRTVTDPDTLLAQLRQIRARGFAVDDEENEPGVRCVGAAVRDHLGRVTGAVGVSMLVFERTLEEAEALGPLVVETAEAVSRALCRRAASRR</sequence>
<organism evidence="6 7">
    <name type="scientific">Carbonactinospora thermoautotrophica</name>
    <dbReference type="NCBI Taxonomy" id="1469144"/>
    <lineage>
        <taxon>Bacteria</taxon>
        <taxon>Bacillati</taxon>
        <taxon>Actinomycetota</taxon>
        <taxon>Actinomycetes</taxon>
        <taxon>Kitasatosporales</taxon>
        <taxon>Carbonactinosporaceae</taxon>
        <taxon>Carbonactinospora</taxon>
    </lineage>
</organism>
<dbReference type="SMART" id="SM00346">
    <property type="entry name" value="HTH_ICLR"/>
    <property type="match status" value="1"/>
</dbReference>
<dbReference type="PROSITE" id="PS51077">
    <property type="entry name" value="HTH_ICLR"/>
    <property type="match status" value="1"/>
</dbReference>
<dbReference type="InterPro" id="IPR005471">
    <property type="entry name" value="Tscrpt_reg_IclR_N"/>
</dbReference>
<comment type="caution">
    <text evidence="6">The sequence shown here is derived from an EMBL/GenBank/DDBJ whole genome shotgun (WGS) entry which is preliminary data.</text>
</comment>
<dbReference type="AlphaFoldDB" id="A0A132MPP1"/>
<reference evidence="7" key="1">
    <citation type="submission" date="2015-04" db="EMBL/GenBank/DDBJ databases">
        <title>Physiological reanalysis, assessment of diazotrophy, and genome sequences of multiple isolates of Streptomyces thermoautotrophicus.</title>
        <authorList>
            <person name="MacKellar D.C."/>
            <person name="Lieber L."/>
            <person name="Norman J."/>
            <person name="Bolger A."/>
            <person name="Tobin C."/>
            <person name="Murray J.W."/>
            <person name="Chang R."/>
            <person name="Ford T."/>
            <person name="Nguyen P.Q."/>
            <person name="Woodward J."/>
            <person name="Permingeat H."/>
            <person name="Joshi N.S."/>
            <person name="Silver P.A."/>
            <person name="Usadel B."/>
            <person name="Rutherford A.W."/>
            <person name="Friesen M."/>
            <person name="Prell J."/>
        </authorList>
    </citation>
    <scope>NUCLEOTIDE SEQUENCE [LARGE SCALE GENOMIC DNA]</scope>
    <source>
        <strain evidence="7">H1</strain>
    </source>
</reference>
<evidence type="ECO:0000256" key="1">
    <source>
        <dbReference type="ARBA" id="ARBA00023015"/>
    </source>
</evidence>
<keyword evidence="1" id="KW-0805">Transcription regulation</keyword>
<dbReference type="Proteomes" id="UP000070188">
    <property type="component" value="Unassembled WGS sequence"/>
</dbReference>
<gene>
    <name evidence="6" type="ORF">LI90_1465</name>
</gene>
<evidence type="ECO:0000313" key="6">
    <source>
        <dbReference type="EMBL" id="KWW99826.1"/>
    </source>
</evidence>
<dbReference type="Pfam" id="PF09339">
    <property type="entry name" value="HTH_IclR"/>
    <property type="match status" value="1"/>
</dbReference>
<dbReference type="GO" id="GO:0003700">
    <property type="term" value="F:DNA-binding transcription factor activity"/>
    <property type="evidence" value="ECO:0007669"/>
    <property type="project" value="TreeGrafter"/>
</dbReference>
<dbReference type="GO" id="GO:0045892">
    <property type="term" value="P:negative regulation of DNA-templated transcription"/>
    <property type="evidence" value="ECO:0007669"/>
    <property type="project" value="TreeGrafter"/>
</dbReference>
<evidence type="ECO:0000259" key="5">
    <source>
        <dbReference type="PROSITE" id="PS51078"/>
    </source>
</evidence>
<name>A0A132MPP1_9ACTN</name>
<dbReference type="PANTHER" id="PTHR30136:SF24">
    <property type="entry name" value="HTH-TYPE TRANSCRIPTIONAL REPRESSOR ALLR"/>
    <property type="match status" value="1"/>
</dbReference>
<evidence type="ECO:0000313" key="7">
    <source>
        <dbReference type="Proteomes" id="UP000070188"/>
    </source>
</evidence>
<dbReference type="SUPFAM" id="SSF55781">
    <property type="entry name" value="GAF domain-like"/>
    <property type="match status" value="1"/>
</dbReference>
<dbReference type="SUPFAM" id="SSF46785">
    <property type="entry name" value="Winged helix' DNA-binding domain"/>
    <property type="match status" value="1"/>
</dbReference>
<keyword evidence="7" id="KW-1185">Reference proteome</keyword>
<keyword evidence="3" id="KW-0804">Transcription</keyword>
<feature type="domain" description="IclR-ED" evidence="5">
    <location>
        <begin position="72"/>
        <end position="255"/>
    </location>
</feature>
<feature type="domain" description="HTH iclR-type" evidence="4">
    <location>
        <begin position="13"/>
        <end position="71"/>
    </location>
</feature>
<dbReference type="PATRIC" id="fig|1469144.10.peg.1607"/>
<dbReference type="Gene3D" id="3.30.450.40">
    <property type="match status" value="1"/>
</dbReference>
<accession>A0A132MPP1</accession>
<keyword evidence="2" id="KW-0238">DNA-binding</keyword>
<evidence type="ECO:0000259" key="4">
    <source>
        <dbReference type="PROSITE" id="PS51077"/>
    </source>
</evidence>
<protein>
    <submittedName>
        <fullName evidence="6">Transcriptional regulator</fullName>
    </submittedName>
</protein>
<dbReference type="InterPro" id="IPR029016">
    <property type="entry name" value="GAF-like_dom_sf"/>
</dbReference>
<proteinExistence type="predicted"/>
<dbReference type="InterPro" id="IPR036388">
    <property type="entry name" value="WH-like_DNA-bd_sf"/>
</dbReference>
<dbReference type="EMBL" id="LAXD01000001">
    <property type="protein sequence ID" value="KWW99826.1"/>
    <property type="molecule type" value="Genomic_DNA"/>
</dbReference>
<dbReference type="Pfam" id="PF01614">
    <property type="entry name" value="IclR_C"/>
    <property type="match status" value="1"/>
</dbReference>